<dbReference type="Gene3D" id="3.90.1200.10">
    <property type="match status" value="1"/>
</dbReference>
<feature type="domain" description="Aminoglycoside phosphotransferase" evidence="1">
    <location>
        <begin position="39"/>
        <end position="254"/>
    </location>
</feature>
<keyword evidence="3" id="KW-1185">Reference proteome</keyword>
<dbReference type="EMBL" id="JACHJL010000052">
    <property type="protein sequence ID" value="MBB5940427.1"/>
    <property type="molecule type" value="Genomic_DNA"/>
</dbReference>
<dbReference type="SUPFAM" id="SSF56112">
    <property type="entry name" value="Protein kinase-like (PK-like)"/>
    <property type="match status" value="1"/>
</dbReference>
<dbReference type="AlphaFoldDB" id="A0A7W9V2Y1"/>
<dbReference type="Pfam" id="PF01636">
    <property type="entry name" value="APH"/>
    <property type="match status" value="1"/>
</dbReference>
<gene>
    <name evidence="2" type="ORF">FHS42_007525</name>
</gene>
<accession>A0A7W9V2Y1</accession>
<reference evidence="2 3" key="1">
    <citation type="submission" date="2020-08" db="EMBL/GenBank/DDBJ databases">
        <title>Genomic Encyclopedia of Type Strains, Phase III (KMG-III): the genomes of soil and plant-associated and newly described type strains.</title>
        <authorList>
            <person name="Whitman W."/>
        </authorList>
    </citation>
    <scope>NUCLEOTIDE SEQUENCE [LARGE SCALE GENOMIC DNA]</scope>
    <source>
        <strain evidence="2 3">CECT 8305</strain>
    </source>
</reference>
<dbReference type="Proteomes" id="UP000588098">
    <property type="component" value="Unassembled WGS sequence"/>
</dbReference>
<dbReference type="InterPro" id="IPR011009">
    <property type="entry name" value="Kinase-like_dom_sf"/>
</dbReference>
<protein>
    <recommendedName>
        <fullName evidence="1">Aminoglycoside phosphotransferase domain-containing protein</fullName>
    </recommendedName>
</protein>
<evidence type="ECO:0000313" key="2">
    <source>
        <dbReference type="EMBL" id="MBB5940427.1"/>
    </source>
</evidence>
<name>A0A7W9V2Y1_9ACTN</name>
<dbReference type="InterPro" id="IPR002575">
    <property type="entry name" value="Aminoglycoside_PTrfase"/>
</dbReference>
<proteinExistence type="predicted"/>
<comment type="caution">
    <text evidence="2">The sequence shown here is derived from an EMBL/GenBank/DDBJ whole genome shotgun (WGS) entry which is preliminary data.</text>
</comment>
<dbReference type="RefSeq" id="WP_184580541.1">
    <property type="nucleotide sequence ID" value="NZ_JACHJL010000052.1"/>
</dbReference>
<sequence>MTAPAPTHGGYEATELHEVLHRACTAVGLNSTDARLLRGHTNAVIALAEAPVVVKIARRGTPPSNVARTVQFVEWLMSRDFPTAPLHPVKQPVIIDRHTTTFWTYLPQPSYPVTAEQLAKPLRVLHNLPKAPIDLPVHDNIRAIRKSLDAATSLTSEAREYLSDRAKRLDEELGKVRFDLPATTIQGDPQHRNALHSADGRAVLCDWDTVAYGQPEWDLVTVEVHCRRFGYGKIHYRAFADAYGRDITNWAGYRVLRDIRELRMITTNARKTSHTPGSSSEVMRRVQGLIEGDSDLQWSIL</sequence>
<evidence type="ECO:0000313" key="3">
    <source>
        <dbReference type="Proteomes" id="UP000588098"/>
    </source>
</evidence>
<organism evidence="2 3">
    <name type="scientific">Streptomyces zagrosensis</name>
    <dbReference type="NCBI Taxonomy" id="1042984"/>
    <lineage>
        <taxon>Bacteria</taxon>
        <taxon>Bacillati</taxon>
        <taxon>Actinomycetota</taxon>
        <taxon>Actinomycetes</taxon>
        <taxon>Kitasatosporales</taxon>
        <taxon>Streptomycetaceae</taxon>
        <taxon>Streptomyces</taxon>
    </lineage>
</organism>
<evidence type="ECO:0000259" key="1">
    <source>
        <dbReference type="Pfam" id="PF01636"/>
    </source>
</evidence>